<name>A0A2B0U0K2_BACCE</name>
<organism evidence="1 2">
    <name type="scientific">Bacillus cereus</name>
    <dbReference type="NCBI Taxonomy" id="1396"/>
    <lineage>
        <taxon>Bacteria</taxon>
        <taxon>Bacillati</taxon>
        <taxon>Bacillota</taxon>
        <taxon>Bacilli</taxon>
        <taxon>Bacillales</taxon>
        <taxon>Bacillaceae</taxon>
        <taxon>Bacillus</taxon>
        <taxon>Bacillus cereus group</taxon>
    </lineage>
</organism>
<reference evidence="1 2" key="1">
    <citation type="submission" date="2017-09" db="EMBL/GenBank/DDBJ databases">
        <title>Large-scale bioinformatics analysis of Bacillus genomes uncovers conserved roles of natural products in bacterial physiology.</title>
        <authorList>
            <consortium name="Agbiome Team Llc"/>
            <person name="Bleich R.M."/>
            <person name="Grubbs K.J."/>
            <person name="Santa Maria K.C."/>
            <person name="Allen S.E."/>
            <person name="Farag S."/>
            <person name="Shank E.A."/>
            <person name="Bowers A."/>
        </authorList>
    </citation>
    <scope>NUCLEOTIDE SEQUENCE [LARGE SCALE GENOMIC DNA]</scope>
    <source>
        <strain evidence="1 2">AFS061806</strain>
    </source>
</reference>
<evidence type="ECO:0000313" key="1">
    <source>
        <dbReference type="EMBL" id="PFU37808.1"/>
    </source>
</evidence>
<sequence>MSTLNYCENSVFLKEDEKKILNKKLNTFFKEISDELQYRRLDINLYVGGSLARKEPSIIYANDSLKLHSDIDFILVYKNCTEMELKEFTDWVINYNPEMNSTFQVLPYNNLPYITGCFAYDFLKLAENPIFQSFEVQLPTPNLTKRFLIENIIHQFSGFFLYPHNEKNINKAIFRAEHKYHKIKVVLESLRSQLFLLNNFEDNYKNIYKHRNTSPLNELIAEQSLLNIIKSREYYNSNEQSFSSIDITNLLASCLKNLIVKDGIYIENNLQLFNELKQYVSQRENNVLDAFYYSSINLIIILNLKDYTYLDAYIELFTTLIKEYGQNNPKYMSLYSHTKVREYILKNQTNELFSLFRKLHEEYHSQLAQRNSGYLKEMSL</sequence>
<proteinExistence type="predicted"/>
<evidence type="ECO:0008006" key="3">
    <source>
        <dbReference type="Google" id="ProtNLM"/>
    </source>
</evidence>
<dbReference type="Proteomes" id="UP000224076">
    <property type="component" value="Unassembled WGS sequence"/>
</dbReference>
<dbReference type="RefSeq" id="WP_098498144.1">
    <property type="nucleotide sequence ID" value="NZ_NUXC01000006.1"/>
</dbReference>
<dbReference type="AlphaFoldDB" id="A0A2B0U0K2"/>
<accession>A0A2B0U0K2</accession>
<gene>
    <name evidence="1" type="ORF">COK86_27325</name>
</gene>
<dbReference type="EMBL" id="NVDG01000059">
    <property type="protein sequence ID" value="PFU37808.1"/>
    <property type="molecule type" value="Genomic_DNA"/>
</dbReference>
<evidence type="ECO:0000313" key="2">
    <source>
        <dbReference type="Proteomes" id="UP000224076"/>
    </source>
</evidence>
<protein>
    <recommendedName>
        <fullName evidence="3">Nucleotidyltransferase domain-containing protein</fullName>
    </recommendedName>
</protein>
<comment type="caution">
    <text evidence="1">The sequence shown here is derived from an EMBL/GenBank/DDBJ whole genome shotgun (WGS) entry which is preliminary data.</text>
</comment>